<evidence type="ECO:0000256" key="1">
    <source>
        <dbReference type="SAM" id="Coils"/>
    </source>
</evidence>
<keyword evidence="4" id="KW-0614">Plasmid</keyword>
<dbReference type="InterPro" id="IPR028907">
    <property type="entry name" value="Tox-PLDMTX_dom"/>
</dbReference>
<feature type="region of interest" description="Disordered" evidence="2">
    <location>
        <begin position="3125"/>
        <end position="3163"/>
    </location>
</feature>
<evidence type="ECO:0000313" key="4">
    <source>
        <dbReference type="EMBL" id="QFT27742.1"/>
    </source>
</evidence>
<evidence type="ECO:0000259" key="3">
    <source>
        <dbReference type="Pfam" id="PF15645"/>
    </source>
</evidence>
<feature type="compositionally biased region" description="Polar residues" evidence="2">
    <location>
        <begin position="2502"/>
        <end position="2512"/>
    </location>
</feature>
<feature type="region of interest" description="Disordered" evidence="2">
    <location>
        <begin position="2229"/>
        <end position="2298"/>
    </location>
</feature>
<dbReference type="Proteomes" id="UP000326936">
    <property type="component" value="Plasmid pTHAF100_a"/>
</dbReference>
<feature type="domain" description="Tox-PLDMTX" evidence="3">
    <location>
        <begin position="2319"/>
        <end position="2456"/>
    </location>
</feature>
<feature type="region of interest" description="Disordered" evidence="2">
    <location>
        <begin position="38"/>
        <end position="70"/>
    </location>
</feature>
<geneLocation type="plasmid" evidence="5">
    <name>pthaf100_a</name>
</geneLocation>
<reference evidence="4 5" key="1">
    <citation type="submission" date="2019-10" db="EMBL/GenBank/DDBJ databases">
        <title>Complete genome sequence of Vibrio sp. strain THAF100, isolated from non-filtered water from the water column of tank 6 of a marine aquarium containing stony-coral fragments. Water maintained at 26 degree C.</title>
        <authorList>
            <person name="Ruckert C."/>
            <person name="Franco A."/>
            <person name="Kalinowski J."/>
            <person name="Glaeser S."/>
        </authorList>
    </citation>
    <scope>NUCLEOTIDE SEQUENCE [LARGE SCALE GENOMIC DNA]</scope>
    <source>
        <strain evidence="4 5">THAF100</strain>
        <plasmid evidence="5">pthaf100_a</plasmid>
    </source>
</reference>
<feature type="compositionally biased region" description="Polar residues" evidence="2">
    <location>
        <begin position="7"/>
        <end position="19"/>
    </location>
</feature>
<evidence type="ECO:0000256" key="2">
    <source>
        <dbReference type="SAM" id="MobiDB-lite"/>
    </source>
</evidence>
<organism evidence="4 5">
    <name type="scientific">Vibrio aquimaris</name>
    <dbReference type="NCBI Taxonomy" id="2587862"/>
    <lineage>
        <taxon>Bacteria</taxon>
        <taxon>Pseudomonadati</taxon>
        <taxon>Pseudomonadota</taxon>
        <taxon>Gammaproteobacteria</taxon>
        <taxon>Vibrionales</taxon>
        <taxon>Vibrionaceae</taxon>
        <taxon>Vibrio</taxon>
    </lineage>
</organism>
<sequence>MPRVDKNSQLSSVMKNAATQHAPKKTLFAGSCARASNDNNATLKSANSRVVDLPKQSQQESGESEFGTEFPLRRSNGVDSVYGEIEKECGAGLKEYPLRRLDAALDLPKQLLVEALKDKQPEAIEFIEKGYNELIIEIDKGLIPSLRERIAEIRSNRDSQASNLGPSEETLKGIERFLDKIKGKASVNSDDRGLAYQFARHVKTSIQAVDEALKLGQMNASIGSLSQWEVRTTDEFLHSNDFFKNSGKFEPNWAMVQLGSSSGQKLMTQHLVKQRTEVMKTLTANNNQLCNLYAKLDRYDKGVLSTNYFSMPRDIIGDIQSLVHKSANEFRGKAGVFNKPKNAWEYKPSYVTQKLPFKETVSRFFVDSSSKTREAFNSLTGTVAEKVKGLPSSTLGVLQELPKQAELTSYALNHWRDVGHKKARKVGFDRISAPTELKTEEPKVKSIVRSMYWLMQQPALRMQYDLNPLQAAATNLKKDKPLEADFAAEAMKDFAQAVIDDFSTGKASGEEQTSSDSKKDKAGQIKEFNQACGKALEISKDIEEQIANLPSLLRELVSSHSDSLSEWGQATLKTELEKIIDSKFYDPVITELEGISNKLSGKTSFTENELGDIIHQTRIASASGKSDLDNLDLKITSLTSKRLDPFSRHAKVAKDWGMKANEMMPETDIPMAESLRQTLQAEGLLDAVKSDDDPEGILFATRMCQEWHYARKDKTILPKTPEQHLADEKSFAEFAVKWGQKQATRGVIYAVIEGGVDLAAGATVTLVKGTVKAGVKTAIASFKIPYKVHQIKTGVMPGEDYPYKVVQDVVNNRLKQLGFKVAMSFVPRPIKTVAGGALVLSAYAHNAMVDPNDKIKTDSWLKTLAVEGGITGAVMPVSIAARAVTDKVMEAKLKQDLTNKQIPEQRQKLLQAYQDYTNGIKTQFEQMKQQFRDEMKDKLPEAVISEMIEAQDLAFKTDLAELQEQCRQELSASFDKDMQDLKSKGLIDSWDPLFTEEEEVDLEGKTDSMESVESEAERTDVSEDVLPSSAQETQLDPYPGPVRDWQYKVSETHTIEIKGTQEYFDDVSVVLDDLKDTEQGKRLLEAMSSPQFSIRLPAKEMLDGVEYYPASADLDNNIIYFDPLSTLSLNGETGGDEQAQVILFHELLHLYDKNNLANDSDSDDIKLLEHMVVGIPYAFGEDVLDFSDTNIKKQYLQEGSQVFTVNQLREELGIDPRLHYSDVENAIDGRAYFRRPISRNAQLHISLLQRVEELEEKIRVARWNINDADSIFSRPYRRRQRKKIEKWDRELNNIQSQLNQLKNTLPAVEKVAYAKLWTRDAQALRPETVYVDGAMGRLYQTTNQPEIDRERQKARQYLESSRNELNQNGLGSNYTGRFDNQVRSLDEFKEEMIQDLSRAYASGDIVKVYAWILAKKQSLNELMAREGNTPSLRQQKALLEEAERIIVGQRNLSRLPEVRQLFFNPTPEETQRLMTDISGTISNDPSFEGYRWPLLPSERIYLEKYGYGEQETLADTILQYRQGRCELHENTEQVEAQFYASRTDIVRPNGEIYTAEQQILDIKEHGGLIQYEKEVMNQNRMTSFMDRVSPDSAAQRYWKENGIDEPRKVKFAIRHMDRTPRQVADHIREHRGTGYQGLEQLIGKSITYNSGGYQEHYTIGYKDLESTLGKEHLYSVNTDELETANWSSEEYTQLLRQRATEKIGAISDSNERAATESLLDRVLHPILYTEDPINTPYIVKPYIGDYPLENMIVIVDGDHYTMISLMPDGEVHNFSSKQELNQFFCSANNREYILSHASLYHQMDGRVKKGMVTILEELSTSGDNADQYILKDAFKHKMNANTLFDTLAEGAKGYSQSRLYSEVDLVTGLKNNYDKGLGDTVTVNTEPSYELPNDYQTDSFNRLYKTLNDADLQPMITDEIDDFKNNHLGVFTQYLENQYKSQIEKAESDGVLSSQEADALRNIPDNAYVPSLSNGKNHYPLEGMLLTRQGNAIILVSLQSNGGVHKFNSEKEFNLFFANPANKDYILSHMSEHNKQPGLLSSETPARSLEILASWTNKYYGTDFPAREARQYEGVVVLSENKRANVSHPQNIIGQTHVKLDQTDAFETMAGRMLDRLKSDADTLITSDAEWATDKFFEISGYILGAASIALTGGAAAGIGGVYVAGAAVVVDVVSGVHGVAEGLYVITQGDTAEERNFGLLPLALAPLDMFGAAGSAVELRRLNRIDGMTGGRGAPSGESVRNAGEVSPAQRLDESDGILKRLGLGRREPEPSKPTFEPNEALDRFRHVDTPSQQQSKIDEIKNIVSEDSEIQRYINDPKENCENAAKRIRTLLRDNPDVENIKVVNMAFWDNALGNEADVYTNHWVIFAEYKGVDVVFDPTAGQFRQRLGINGPIFDTRNNWFATYQDALSSKRNTLAKIAEVDNFESAPFLSSGQFSGFQHVEGAQVLSDAHWYTSTGFDQNLKKAEELANKNTEQAKRAQKMKEEAWRRYQKEHKNTQKDNPQGMNSRDSAFRSGHVDSVVESNPSRPPQDFFLSQPHRGELSSFCGYYALSHYEGRALDLNGFRDQVYEKFRNIGIPDSDIPQFVRDNGTGMESIAVDEYNFIESTDPARAIESGRFMAATNRNGGHWLTYIRDNQGNWWEYDSWTERSLVGNEQQLRSRLQADNMTSVYYKNAPNSRVADGLDVVGTSTHRVNGQVVSSTDLQTSGGYKPYVKPSGKQYIYFPFMNDERVNKRLIPLLRDLSDKGADPYEVVFKNQEQVEEFRRILIDTYGPADASSLEPKFHYLYGLEKTDLSDLNSTDMLYVSGHGQPGEGFIYSAASDTAPKMSAGDVAHDIDGMLLPEDVPVKVAACNSGVGNPEEIRVSSSNADHGELYSEITDRRNMGDFDASLTGKLENALMDLQPERQPGLVYGFLGFITNRRIRTTMGRIENGQLKVDVSTHASSGFETPTGGLVDFRRSDMMRGRFYEPNPMLGRHGPQDLSSEMPPIDRDALKANHKKVKPKVTRQNDLVLIQAQGGEPSKKLYLASGTDRNSIREAAYTVWENSAKGNGVPSTDVLLGPESSSPSISAIVRQMNGGDLSQYDEVSGYFGGSLIRIVRVASDDQAEDRYEISIEELETKVLEDDTQETTNPESQREEPQPPSLSSFLQGSPAPRDLSPEDKLRMLNDKFDQQMYQALSVDRFSNQNDPNHQQLRSFLTNVLSRPTSQFGELNTREFLEGATDVASDSVANHILPKLQQAMEVLNSGGTVENVRALFA</sequence>
<keyword evidence="5" id="KW-1185">Reference proteome</keyword>
<keyword evidence="1" id="KW-0175">Coiled coil</keyword>
<dbReference type="KEGG" id="vaq:FIV01_15245"/>
<feature type="coiled-coil region" evidence="1">
    <location>
        <begin position="1251"/>
        <end position="1311"/>
    </location>
</feature>
<feature type="compositionally biased region" description="Basic and acidic residues" evidence="2">
    <location>
        <begin position="2476"/>
        <end position="2501"/>
    </location>
</feature>
<accession>A0A5P9CPX7</accession>
<dbReference type="OrthoDB" id="6631822at2"/>
<feature type="compositionally biased region" description="Polar residues" evidence="2">
    <location>
        <begin position="38"/>
        <end position="48"/>
    </location>
</feature>
<dbReference type="InterPro" id="IPR028208">
    <property type="entry name" value="Effector_pro_NleD-like"/>
</dbReference>
<evidence type="ECO:0000313" key="5">
    <source>
        <dbReference type="Proteomes" id="UP000326936"/>
    </source>
</evidence>
<dbReference type="EMBL" id="CP045351">
    <property type="protein sequence ID" value="QFT27742.1"/>
    <property type="molecule type" value="Genomic_DNA"/>
</dbReference>
<feature type="region of interest" description="Disordered" evidence="2">
    <location>
        <begin position="2476"/>
        <end position="2538"/>
    </location>
</feature>
<name>A0A5P9CPX7_9VIBR</name>
<gene>
    <name evidence="4" type="ORF">FIV01_15245</name>
</gene>
<dbReference type="Gene3D" id="3.10.670.10">
    <property type="entry name" value="Secreted effector protein ssei"/>
    <property type="match status" value="1"/>
</dbReference>
<protein>
    <recommendedName>
        <fullName evidence="3">Tox-PLDMTX domain-containing protein</fullName>
    </recommendedName>
</protein>
<dbReference type="Pfam" id="PF14891">
    <property type="entry name" value="Peptidase_M91"/>
    <property type="match status" value="1"/>
</dbReference>
<feature type="region of interest" description="Disordered" evidence="2">
    <location>
        <begin position="1"/>
        <end position="20"/>
    </location>
</feature>
<proteinExistence type="predicted"/>
<dbReference type="RefSeq" id="WP_152431831.1">
    <property type="nucleotide sequence ID" value="NZ_CBCSDK010000010.1"/>
</dbReference>
<feature type="region of interest" description="Disordered" evidence="2">
    <location>
        <begin position="999"/>
        <end position="1026"/>
    </location>
</feature>
<feature type="compositionally biased region" description="Basic and acidic residues" evidence="2">
    <location>
        <begin position="2252"/>
        <end position="2272"/>
    </location>
</feature>
<dbReference type="Pfam" id="PF15645">
    <property type="entry name" value="Tox-PLDMTX"/>
    <property type="match status" value="1"/>
</dbReference>